<dbReference type="OrthoDB" id="3270336at2759"/>
<gene>
    <name evidence="2" type="ORF">SCHPADRAFT_836413</name>
</gene>
<sequence>MTVPLRTLQNPEDDPRVPPLGRRWRDYTPDKSDFALYRARCADLLCITRLRRALRCGGILWRIAMDFLECYQGMDGPMVGTLNEAMVLKSSSGEPLDLVEDGLSQEEVGLLIGAFESRDEKGKHEPVFYSFWPPPWVWDASGYNLGYWAPDCEDWYVHKLEDYREGKGAHKLQNATQWMNKLRRFKDTTHIADTLEIQWRKIIAGNVLV</sequence>
<name>A0A0H2RS06_9AGAM</name>
<accession>A0A0H2RS06</accession>
<keyword evidence="3" id="KW-1185">Reference proteome</keyword>
<organism evidence="2 3">
    <name type="scientific">Schizopora paradoxa</name>
    <dbReference type="NCBI Taxonomy" id="27342"/>
    <lineage>
        <taxon>Eukaryota</taxon>
        <taxon>Fungi</taxon>
        <taxon>Dikarya</taxon>
        <taxon>Basidiomycota</taxon>
        <taxon>Agaricomycotina</taxon>
        <taxon>Agaricomycetes</taxon>
        <taxon>Hymenochaetales</taxon>
        <taxon>Schizoporaceae</taxon>
        <taxon>Schizopora</taxon>
    </lineage>
</organism>
<dbReference type="EMBL" id="KQ086130">
    <property type="protein sequence ID" value="KLO07596.1"/>
    <property type="molecule type" value="Genomic_DNA"/>
</dbReference>
<feature type="region of interest" description="Disordered" evidence="1">
    <location>
        <begin position="1"/>
        <end position="22"/>
    </location>
</feature>
<dbReference type="AlphaFoldDB" id="A0A0H2RS06"/>
<evidence type="ECO:0000313" key="2">
    <source>
        <dbReference type="EMBL" id="KLO07596.1"/>
    </source>
</evidence>
<dbReference type="InParanoid" id="A0A0H2RS06"/>
<evidence type="ECO:0000256" key="1">
    <source>
        <dbReference type="SAM" id="MobiDB-lite"/>
    </source>
</evidence>
<proteinExistence type="predicted"/>
<reference evidence="2 3" key="1">
    <citation type="submission" date="2015-04" db="EMBL/GenBank/DDBJ databases">
        <title>Complete genome sequence of Schizopora paradoxa KUC8140, a cosmopolitan wood degrader in East Asia.</title>
        <authorList>
            <consortium name="DOE Joint Genome Institute"/>
            <person name="Min B."/>
            <person name="Park H."/>
            <person name="Jang Y."/>
            <person name="Kim J.-J."/>
            <person name="Kim K.H."/>
            <person name="Pangilinan J."/>
            <person name="Lipzen A."/>
            <person name="Riley R."/>
            <person name="Grigoriev I.V."/>
            <person name="Spatafora J.W."/>
            <person name="Choi I.-G."/>
        </authorList>
    </citation>
    <scope>NUCLEOTIDE SEQUENCE [LARGE SCALE GENOMIC DNA]</scope>
    <source>
        <strain evidence="2 3">KUC8140</strain>
    </source>
</reference>
<dbReference type="Proteomes" id="UP000053477">
    <property type="component" value="Unassembled WGS sequence"/>
</dbReference>
<evidence type="ECO:0000313" key="3">
    <source>
        <dbReference type="Proteomes" id="UP000053477"/>
    </source>
</evidence>
<protein>
    <submittedName>
        <fullName evidence="2">Uncharacterized protein</fullName>
    </submittedName>
</protein>